<keyword evidence="4" id="KW-1185">Reference proteome</keyword>
<name>A0A1Y1YJB3_9FUNG</name>
<keyword evidence="2" id="KW-1133">Transmembrane helix</keyword>
<dbReference type="EMBL" id="MCFE01000125">
    <property type="protein sequence ID" value="ORX97836.1"/>
    <property type="molecule type" value="Genomic_DNA"/>
</dbReference>
<feature type="compositionally biased region" description="Polar residues" evidence="1">
    <location>
        <begin position="147"/>
        <end position="156"/>
    </location>
</feature>
<dbReference type="OrthoDB" id="2278929at2759"/>
<feature type="compositionally biased region" description="Basic and acidic residues" evidence="1">
    <location>
        <begin position="122"/>
        <end position="132"/>
    </location>
</feature>
<dbReference type="CDD" id="cd12087">
    <property type="entry name" value="TM_EGFR-like"/>
    <property type="match status" value="1"/>
</dbReference>
<evidence type="ECO:0000313" key="3">
    <source>
        <dbReference type="EMBL" id="ORX97836.1"/>
    </source>
</evidence>
<organism evidence="3 4">
    <name type="scientific">Basidiobolus meristosporus CBS 931.73</name>
    <dbReference type="NCBI Taxonomy" id="1314790"/>
    <lineage>
        <taxon>Eukaryota</taxon>
        <taxon>Fungi</taxon>
        <taxon>Fungi incertae sedis</taxon>
        <taxon>Zoopagomycota</taxon>
        <taxon>Entomophthoromycotina</taxon>
        <taxon>Basidiobolomycetes</taxon>
        <taxon>Basidiobolales</taxon>
        <taxon>Basidiobolaceae</taxon>
        <taxon>Basidiobolus</taxon>
    </lineage>
</organism>
<feature type="region of interest" description="Disordered" evidence="1">
    <location>
        <begin position="65"/>
        <end position="156"/>
    </location>
</feature>
<gene>
    <name evidence="3" type="ORF">K493DRAFT_11561</name>
</gene>
<keyword evidence="2" id="KW-0472">Membrane</keyword>
<evidence type="ECO:0000313" key="4">
    <source>
        <dbReference type="Proteomes" id="UP000193498"/>
    </source>
</evidence>
<protein>
    <submittedName>
        <fullName evidence="3">Uncharacterized protein</fullName>
    </submittedName>
</protein>
<comment type="caution">
    <text evidence="3">The sequence shown here is derived from an EMBL/GenBank/DDBJ whole genome shotgun (WGS) entry which is preliminary data.</text>
</comment>
<evidence type="ECO:0000256" key="2">
    <source>
        <dbReference type="SAM" id="Phobius"/>
    </source>
</evidence>
<proteinExistence type="predicted"/>
<feature type="transmembrane region" description="Helical" evidence="2">
    <location>
        <begin position="25"/>
        <end position="46"/>
    </location>
</feature>
<feature type="compositionally biased region" description="Polar residues" evidence="1">
    <location>
        <begin position="65"/>
        <end position="89"/>
    </location>
</feature>
<evidence type="ECO:0000256" key="1">
    <source>
        <dbReference type="SAM" id="MobiDB-lite"/>
    </source>
</evidence>
<sequence length="156" mass="16254">MVSSSGTYVPLANFDSSNGVSGRTIGIIVGSILGALAVGILAFFLIRRRNRTNQLVTGNEKVVNRSPNILNPGTMGTATSGQTANSANPLVSARGFPNQSTTSLSGSAPRGFDGQTSGLTENEAKLIAETYRKSLRKPGWDDEEPHGQSTSSSGLL</sequence>
<reference evidence="3 4" key="1">
    <citation type="submission" date="2016-07" db="EMBL/GenBank/DDBJ databases">
        <title>Pervasive Adenine N6-methylation of Active Genes in Fungi.</title>
        <authorList>
            <consortium name="DOE Joint Genome Institute"/>
            <person name="Mondo S.J."/>
            <person name="Dannebaum R.O."/>
            <person name="Kuo R.C."/>
            <person name="Labutti K."/>
            <person name="Haridas S."/>
            <person name="Kuo A."/>
            <person name="Salamov A."/>
            <person name="Ahrendt S.R."/>
            <person name="Lipzen A."/>
            <person name="Sullivan W."/>
            <person name="Andreopoulos W.B."/>
            <person name="Clum A."/>
            <person name="Lindquist E."/>
            <person name="Daum C."/>
            <person name="Ramamoorthy G.K."/>
            <person name="Gryganskyi A."/>
            <person name="Culley D."/>
            <person name="Magnuson J.K."/>
            <person name="James T.Y."/>
            <person name="O'Malley M.A."/>
            <person name="Stajich J.E."/>
            <person name="Spatafora J.W."/>
            <person name="Visel A."/>
            <person name="Grigoriev I.V."/>
        </authorList>
    </citation>
    <scope>NUCLEOTIDE SEQUENCE [LARGE SCALE GENOMIC DNA]</scope>
    <source>
        <strain evidence="3 4">CBS 931.73</strain>
    </source>
</reference>
<accession>A0A1Y1YJB3</accession>
<feature type="compositionally biased region" description="Polar residues" evidence="1">
    <location>
        <begin position="97"/>
        <end position="106"/>
    </location>
</feature>
<dbReference type="Proteomes" id="UP000193498">
    <property type="component" value="Unassembled WGS sequence"/>
</dbReference>
<dbReference type="InParanoid" id="A0A1Y1YJB3"/>
<keyword evidence="2" id="KW-0812">Transmembrane</keyword>
<dbReference type="AlphaFoldDB" id="A0A1Y1YJB3"/>